<keyword evidence="3" id="KW-1185">Reference proteome</keyword>
<evidence type="ECO:0000313" key="2">
    <source>
        <dbReference type="EMBL" id="KAK6210943.1"/>
    </source>
</evidence>
<proteinExistence type="predicted"/>
<organism evidence="2 3">
    <name type="scientific">Colletotrichum tabaci</name>
    <dbReference type="NCBI Taxonomy" id="1209068"/>
    <lineage>
        <taxon>Eukaryota</taxon>
        <taxon>Fungi</taxon>
        <taxon>Dikarya</taxon>
        <taxon>Ascomycota</taxon>
        <taxon>Pezizomycotina</taxon>
        <taxon>Sordariomycetes</taxon>
        <taxon>Hypocreomycetidae</taxon>
        <taxon>Glomerellales</taxon>
        <taxon>Glomerellaceae</taxon>
        <taxon>Colletotrichum</taxon>
        <taxon>Colletotrichum destructivum species complex</taxon>
    </lineage>
</organism>
<comment type="caution">
    <text evidence="2">The sequence shown here is derived from an EMBL/GenBank/DDBJ whole genome shotgun (WGS) entry which is preliminary data.</text>
</comment>
<protein>
    <submittedName>
        <fullName evidence="2">Exo-beta-glucanase</fullName>
    </submittedName>
</protein>
<feature type="compositionally biased region" description="Low complexity" evidence="1">
    <location>
        <begin position="16"/>
        <end position="26"/>
    </location>
</feature>
<evidence type="ECO:0000313" key="3">
    <source>
        <dbReference type="Proteomes" id="UP001327957"/>
    </source>
</evidence>
<dbReference type="Proteomes" id="UP001327957">
    <property type="component" value="Unassembled WGS sequence"/>
</dbReference>
<sequence>MSQPAHTPKPTPLPTSTPAAPDPTSAVGNGDFVDVPVRAAVIGEPEIKGNDSGARDQSCNIYVYIFRKSKPHGCHGVHHPPQEQTATASTTALQILVGDANVDAVFDENEVSIAWLAVLTVERLKPIQEDSVVFATEPKYALVVETQTPENHMFDPRMQSTPSWGATLNELQFRRHSG</sequence>
<reference evidence="2 3" key="1">
    <citation type="submission" date="2023-04" db="EMBL/GenBank/DDBJ databases">
        <title>Colletotrichum tabacum stain YC1 causing leaf anthracnose on Nicotiana tabacum(L.) cv.</title>
        <authorList>
            <person name="Ji Z."/>
            <person name="Wang M."/>
            <person name="Zhang J."/>
            <person name="Wang N."/>
            <person name="Zhou Z."/>
        </authorList>
    </citation>
    <scope>NUCLEOTIDE SEQUENCE [LARGE SCALE GENOMIC DNA]</scope>
    <source>
        <strain evidence="2 3">YC1</strain>
    </source>
</reference>
<evidence type="ECO:0000256" key="1">
    <source>
        <dbReference type="SAM" id="MobiDB-lite"/>
    </source>
</evidence>
<name>A0AAV9T010_9PEZI</name>
<dbReference type="AlphaFoldDB" id="A0AAV9T010"/>
<gene>
    <name evidence="2" type="ORF">QIS74_10207</name>
</gene>
<accession>A0AAV9T010</accession>
<dbReference type="EMBL" id="JASAOK010000046">
    <property type="protein sequence ID" value="KAK6210943.1"/>
    <property type="molecule type" value="Genomic_DNA"/>
</dbReference>
<feature type="region of interest" description="Disordered" evidence="1">
    <location>
        <begin position="1"/>
        <end position="30"/>
    </location>
</feature>